<dbReference type="InterPro" id="IPR042184">
    <property type="entry name" value="YqeY/Aim41_N"/>
</dbReference>
<keyword evidence="3" id="KW-1185">Reference proteome</keyword>
<reference evidence="2 3" key="1">
    <citation type="submission" date="2020-08" db="EMBL/GenBank/DDBJ databases">
        <title>The Agave Microbiome: Exploring the role of microbial communities in plant adaptations to desert environments.</title>
        <authorList>
            <person name="Partida-Martinez L.P."/>
        </authorList>
    </citation>
    <scope>NUCLEOTIDE SEQUENCE [LARGE SCALE GENOMIC DNA]</scope>
    <source>
        <strain evidence="2 3">AT2.18</strain>
    </source>
</reference>
<dbReference type="Gene3D" id="1.10.1510.10">
    <property type="entry name" value="Uncharacterised protein YqeY/AIM41 PF09424, N-terminal domain"/>
    <property type="match status" value="1"/>
</dbReference>
<evidence type="ECO:0000256" key="1">
    <source>
        <dbReference type="SAM" id="MobiDB-lite"/>
    </source>
</evidence>
<dbReference type="AlphaFoldDB" id="A0A839Q201"/>
<evidence type="ECO:0000313" key="2">
    <source>
        <dbReference type="EMBL" id="MBB2989849.1"/>
    </source>
</evidence>
<evidence type="ECO:0000313" key="3">
    <source>
        <dbReference type="Proteomes" id="UP000550501"/>
    </source>
</evidence>
<accession>A0A839Q201</accession>
<dbReference type="RefSeq" id="WP_183467104.1">
    <property type="nucleotide sequence ID" value="NZ_JACHVU010000002.1"/>
</dbReference>
<organism evidence="2 3">
    <name type="scientific">Mycolicibacterium iranicum</name>
    <name type="common">Mycobacterium iranicum</name>
    <dbReference type="NCBI Taxonomy" id="912594"/>
    <lineage>
        <taxon>Bacteria</taxon>
        <taxon>Bacillati</taxon>
        <taxon>Actinomycetota</taxon>
        <taxon>Actinomycetes</taxon>
        <taxon>Mycobacteriales</taxon>
        <taxon>Mycobacteriaceae</taxon>
        <taxon>Mycolicibacterium</taxon>
    </lineage>
</organism>
<comment type="caution">
    <text evidence="2">The sequence shown here is derived from an EMBL/GenBank/DDBJ whole genome shotgun (WGS) entry which is preliminary data.</text>
</comment>
<dbReference type="Proteomes" id="UP000550501">
    <property type="component" value="Unassembled WGS sequence"/>
</dbReference>
<name>A0A839Q201_MYCIR</name>
<protein>
    <submittedName>
        <fullName evidence="2">Uncharacterized protein</fullName>
    </submittedName>
</protein>
<proteinExistence type="predicted"/>
<feature type="region of interest" description="Disordered" evidence="1">
    <location>
        <begin position="47"/>
        <end position="73"/>
    </location>
</feature>
<sequence length="126" mass="14011">MIHADDPDAFRDAVRRDLRAAVKSRQSDVISTLRTVIAAIDNAEAAPPSAQTPRYVGGAVAHSSPGVGSTEVPRRTLTMPDVHAIVGELIREYEAHRDHYRSLGRHDAAERLQRHVEILRAYVPQW</sequence>
<gene>
    <name evidence="2" type="ORF">FHR72_001312</name>
</gene>
<dbReference type="EMBL" id="JACHVU010000002">
    <property type="protein sequence ID" value="MBB2989849.1"/>
    <property type="molecule type" value="Genomic_DNA"/>
</dbReference>